<evidence type="ECO:0000256" key="11">
    <source>
        <dbReference type="ARBA" id="ARBA00029766"/>
    </source>
</evidence>
<evidence type="ECO:0000256" key="3">
    <source>
        <dbReference type="ARBA" id="ARBA00013253"/>
    </source>
</evidence>
<dbReference type="PANTHER" id="PTHR43071:SF1">
    <property type="entry name" value="2-AMINO-4-HYDROXY-6-HYDROXYMETHYLDIHYDROPTERIDINE PYROPHOSPHOKINASE"/>
    <property type="match status" value="1"/>
</dbReference>
<comment type="pathway">
    <text evidence="1">Cofactor biosynthesis; tetrahydrofolate biosynthesis; 2-amino-4-hydroxy-6-hydroxymethyl-7,8-dihydropteridine diphosphate from 7,8-dihydroneopterin triphosphate: step 4/4.</text>
</comment>
<dbReference type="EMBL" id="FOTF01000017">
    <property type="protein sequence ID" value="SFL40472.1"/>
    <property type="molecule type" value="Genomic_DNA"/>
</dbReference>
<dbReference type="UniPathway" id="UPA00077">
    <property type="reaction ID" value="UER00155"/>
</dbReference>
<dbReference type="InterPro" id="IPR000550">
    <property type="entry name" value="Hppk"/>
</dbReference>
<evidence type="ECO:0000256" key="6">
    <source>
        <dbReference type="ARBA" id="ARBA00022741"/>
    </source>
</evidence>
<evidence type="ECO:0000256" key="7">
    <source>
        <dbReference type="ARBA" id="ARBA00022777"/>
    </source>
</evidence>
<evidence type="ECO:0000256" key="5">
    <source>
        <dbReference type="ARBA" id="ARBA00022679"/>
    </source>
</evidence>
<accession>A0A1I4HE27</accession>
<dbReference type="Pfam" id="PF01288">
    <property type="entry name" value="HPPK"/>
    <property type="match status" value="1"/>
</dbReference>
<evidence type="ECO:0000256" key="4">
    <source>
        <dbReference type="ARBA" id="ARBA00016218"/>
    </source>
</evidence>
<dbReference type="Proteomes" id="UP000199550">
    <property type="component" value="Unassembled WGS sequence"/>
</dbReference>
<keyword evidence="6" id="KW-0547">Nucleotide-binding</keyword>
<keyword evidence="9" id="KW-0289">Folate biosynthesis</keyword>
<evidence type="ECO:0000256" key="2">
    <source>
        <dbReference type="ARBA" id="ARBA00005810"/>
    </source>
</evidence>
<evidence type="ECO:0000256" key="1">
    <source>
        <dbReference type="ARBA" id="ARBA00005051"/>
    </source>
</evidence>
<dbReference type="AlphaFoldDB" id="A0A1I4HE27"/>
<sequence length="215" mass="23727">MVMDRDTEFLVYVTMKTTMQVDGMNKDGDIALILLGSNTSSRDILPANFVLNGRLRLIELLNLDADKFSGLYGSPAFPAGIGPDFVNAAMAIRTTMPPDDLLGLMHKVEAEADRTRDVRWGPRTLDLDLVAFGSAVFPNVKVQTLWRDLPAERQKIEMPGELILPHPRLQDRAFVLVPLVQVAPDWVHPVLGRSVVQMRDALPASDVAAIRPMSG</sequence>
<keyword evidence="15" id="KW-1185">Reference proteome</keyword>
<dbReference type="SUPFAM" id="SSF55083">
    <property type="entry name" value="6-hydroxymethyl-7,8-dihydropterin pyrophosphokinase, HPPK"/>
    <property type="match status" value="1"/>
</dbReference>
<dbReference type="PROSITE" id="PS00794">
    <property type="entry name" value="HPPK"/>
    <property type="match status" value="1"/>
</dbReference>
<dbReference type="Gene3D" id="3.30.70.560">
    <property type="entry name" value="7,8-Dihydro-6-hydroxymethylpterin-pyrophosphokinase HPPK"/>
    <property type="match status" value="1"/>
</dbReference>
<evidence type="ECO:0000259" key="13">
    <source>
        <dbReference type="PROSITE" id="PS00794"/>
    </source>
</evidence>
<evidence type="ECO:0000256" key="8">
    <source>
        <dbReference type="ARBA" id="ARBA00022840"/>
    </source>
</evidence>
<evidence type="ECO:0000313" key="15">
    <source>
        <dbReference type="Proteomes" id="UP000199550"/>
    </source>
</evidence>
<organism evidence="14 15">
    <name type="scientific">Loktanella salsilacus</name>
    <dbReference type="NCBI Taxonomy" id="195913"/>
    <lineage>
        <taxon>Bacteria</taxon>
        <taxon>Pseudomonadati</taxon>
        <taxon>Pseudomonadota</taxon>
        <taxon>Alphaproteobacteria</taxon>
        <taxon>Rhodobacterales</taxon>
        <taxon>Roseobacteraceae</taxon>
        <taxon>Loktanella</taxon>
    </lineage>
</organism>
<dbReference type="GO" id="GO:0005524">
    <property type="term" value="F:ATP binding"/>
    <property type="evidence" value="ECO:0007669"/>
    <property type="project" value="UniProtKB-KW"/>
</dbReference>
<reference evidence="14 15" key="1">
    <citation type="submission" date="2016-10" db="EMBL/GenBank/DDBJ databases">
        <authorList>
            <person name="de Groot N.N."/>
        </authorList>
    </citation>
    <scope>NUCLEOTIDE SEQUENCE [LARGE SCALE GENOMIC DNA]</scope>
    <source>
        <strain evidence="14 15">DSM 16199</strain>
    </source>
</reference>
<gene>
    <name evidence="14" type="ORF">SAMN04488004_11752</name>
</gene>
<dbReference type="PANTHER" id="PTHR43071">
    <property type="entry name" value="2-AMINO-4-HYDROXY-6-HYDROXYMETHYLDIHYDROPTERIDINE PYROPHOSPHOKINASE"/>
    <property type="match status" value="1"/>
</dbReference>
<dbReference type="InterPro" id="IPR035907">
    <property type="entry name" value="Hppk_sf"/>
</dbReference>
<evidence type="ECO:0000256" key="9">
    <source>
        <dbReference type="ARBA" id="ARBA00022909"/>
    </source>
</evidence>
<dbReference type="GO" id="GO:0003848">
    <property type="term" value="F:2-amino-4-hydroxy-6-hydroxymethyldihydropteridine diphosphokinase activity"/>
    <property type="evidence" value="ECO:0007669"/>
    <property type="project" value="UniProtKB-EC"/>
</dbReference>
<keyword evidence="5" id="KW-0808">Transferase</keyword>
<evidence type="ECO:0000313" key="14">
    <source>
        <dbReference type="EMBL" id="SFL40472.1"/>
    </source>
</evidence>
<dbReference type="GO" id="GO:0046656">
    <property type="term" value="P:folic acid biosynthetic process"/>
    <property type="evidence" value="ECO:0007669"/>
    <property type="project" value="UniProtKB-KW"/>
</dbReference>
<comment type="similarity">
    <text evidence="2">Belongs to the HPPK family.</text>
</comment>
<dbReference type="EC" id="2.7.6.3" evidence="3"/>
<evidence type="ECO:0000256" key="10">
    <source>
        <dbReference type="ARBA" id="ARBA00029409"/>
    </source>
</evidence>
<dbReference type="STRING" id="195913.SAMN04488004_11752"/>
<dbReference type="CDD" id="cd00483">
    <property type="entry name" value="HPPK"/>
    <property type="match status" value="1"/>
</dbReference>
<comment type="function">
    <text evidence="10">Catalyzes the transfer of pyrophosphate from adenosine triphosphate (ATP) to 6-hydroxymethyl-7,8-dihydropterin, an enzymatic step in folate biosynthesis pathway.</text>
</comment>
<dbReference type="GO" id="GO:0046654">
    <property type="term" value="P:tetrahydrofolate biosynthetic process"/>
    <property type="evidence" value="ECO:0007669"/>
    <property type="project" value="UniProtKB-UniPathway"/>
</dbReference>
<feature type="domain" description="7,8-dihydro-6-hydroxymethylpterin-pyrophosphokinase" evidence="13">
    <location>
        <begin position="119"/>
        <end position="130"/>
    </location>
</feature>
<keyword evidence="8" id="KW-0067">ATP-binding</keyword>
<name>A0A1I4HE27_9RHOB</name>
<evidence type="ECO:0000256" key="12">
    <source>
        <dbReference type="ARBA" id="ARBA00033413"/>
    </source>
</evidence>
<keyword evidence="7 14" id="KW-0418">Kinase</keyword>
<dbReference type="NCBIfam" id="TIGR01498">
    <property type="entry name" value="folK"/>
    <property type="match status" value="1"/>
</dbReference>
<dbReference type="GO" id="GO:0016301">
    <property type="term" value="F:kinase activity"/>
    <property type="evidence" value="ECO:0007669"/>
    <property type="project" value="UniProtKB-KW"/>
</dbReference>
<protein>
    <recommendedName>
        <fullName evidence="4">2-amino-4-hydroxy-6-hydroxymethyldihydropteridine pyrophosphokinase</fullName>
        <ecNumber evidence="3">2.7.6.3</ecNumber>
    </recommendedName>
    <alternativeName>
        <fullName evidence="11">6-hydroxymethyl-7,8-dihydropterin pyrophosphokinase</fullName>
    </alternativeName>
    <alternativeName>
        <fullName evidence="12">7,8-dihydro-6-hydroxymethylpterin-pyrophosphokinase</fullName>
    </alternativeName>
</protein>
<proteinExistence type="inferred from homology"/>